<proteinExistence type="predicted"/>
<feature type="domain" description="Tip attachment protein J" evidence="2">
    <location>
        <begin position="268"/>
        <end position="421"/>
    </location>
</feature>
<evidence type="ECO:0000313" key="3">
    <source>
        <dbReference type="EMBL" id="RPF71268.1"/>
    </source>
</evidence>
<protein>
    <recommendedName>
        <fullName evidence="2">Tip attachment protein J domain-containing protein</fullName>
    </recommendedName>
</protein>
<evidence type="ECO:0000313" key="4">
    <source>
        <dbReference type="Proteomes" id="UP000275232"/>
    </source>
</evidence>
<dbReference type="Pfam" id="PF13550">
    <property type="entry name" value="Phage-tail_3"/>
    <property type="match status" value="1"/>
</dbReference>
<evidence type="ECO:0000259" key="2">
    <source>
        <dbReference type="Pfam" id="PF13550"/>
    </source>
</evidence>
<reference evidence="3 4" key="1">
    <citation type="submission" date="2018-11" db="EMBL/GenBank/DDBJ databases">
        <title>Erythrobacter spongiae sp. nov., isolated from a marine sponge.</title>
        <authorList>
            <person name="Zhuang L."/>
            <person name="Luo L."/>
        </authorList>
    </citation>
    <scope>NUCLEOTIDE SEQUENCE [LARGE SCALE GENOMIC DNA]</scope>
    <source>
        <strain evidence="3 4">HN-E23</strain>
    </source>
</reference>
<name>A0A3N5D9G8_9SPHN</name>
<comment type="caution">
    <text evidence="3">The sequence shown here is derived from an EMBL/GenBank/DDBJ whole genome shotgun (WGS) entry which is preliminary data.</text>
</comment>
<dbReference type="Proteomes" id="UP000275232">
    <property type="component" value="Unassembled WGS sequence"/>
</dbReference>
<gene>
    <name evidence="3" type="ORF">EG799_06335</name>
</gene>
<dbReference type="AlphaFoldDB" id="A0A3N5D9G8"/>
<dbReference type="InterPro" id="IPR032876">
    <property type="entry name" value="J_dom"/>
</dbReference>
<evidence type="ECO:0000256" key="1">
    <source>
        <dbReference type="SAM" id="MobiDB-lite"/>
    </source>
</evidence>
<dbReference type="EMBL" id="RPFZ01000001">
    <property type="protein sequence ID" value="RPF71268.1"/>
    <property type="molecule type" value="Genomic_DNA"/>
</dbReference>
<feature type="compositionally biased region" description="Low complexity" evidence="1">
    <location>
        <begin position="1"/>
        <end position="11"/>
    </location>
</feature>
<feature type="region of interest" description="Disordered" evidence="1">
    <location>
        <begin position="1"/>
        <end position="20"/>
    </location>
</feature>
<accession>A0A3N5D9G8</accession>
<organism evidence="3 4">
    <name type="scientific">Aurantiacibacter spongiae</name>
    <dbReference type="NCBI Taxonomy" id="2488860"/>
    <lineage>
        <taxon>Bacteria</taxon>
        <taxon>Pseudomonadati</taxon>
        <taxon>Pseudomonadota</taxon>
        <taxon>Alphaproteobacteria</taxon>
        <taxon>Sphingomonadales</taxon>
        <taxon>Erythrobacteraceae</taxon>
        <taxon>Aurantiacibacter</taxon>
    </lineage>
</organism>
<keyword evidence="4" id="KW-1185">Reference proteome</keyword>
<sequence>MPMPACAASPRAPRPRPGRSLRAGAFPDHHESFLMATLVLTAVGTAIGGPLGGALGSLVGSRIDGALFAPADREGSRLRELAVTTSSYGSPVPRHFGTMRASGTIIWATDLVESSEETGGGKGRGSTTTYSYSISFAVALASRPIRAVRRIWADGNLLRGTAGDLKVAGTLRVYEGRRDQPVDPLIASAEGISCPAFRGLAYCVFEDLQLAEFGNRIPALTFEIVADDGDVSLAQMIAPAAPVAAVHRDLTALIGYSDEGGPVLGLLSSVDRLYPIACDAGGETLAISDGAPEGGPVAALPPPVVDTTGDAFGRTQGRSIQLRADSRSVPEGLRYYDIARDYQPGLQRAGGRARSGGQRLIEFPGALRASDAQRLADDAAQRADTAQERLSWRIAELDPALTPGAIVAVPDRPGRWRIEGWGWRETGVELDLRRLPWHRAKARAVDAGQALAPPDLVATPTLLQAYELP</sequence>